<dbReference type="Proteomes" id="UP000887574">
    <property type="component" value="Unplaced"/>
</dbReference>
<sequence length="71" mass="7502">SPNAFIRREVVVRARIDALTNLGSSSKTVVAAVRTGSTDEQIVAMPLVQALQIASHKQSPGGLSQGIQRAF</sequence>
<organism evidence="1 2">
    <name type="scientific">Ditylenchus dipsaci</name>
    <dbReference type="NCBI Taxonomy" id="166011"/>
    <lineage>
        <taxon>Eukaryota</taxon>
        <taxon>Metazoa</taxon>
        <taxon>Ecdysozoa</taxon>
        <taxon>Nematoda</taxon>
        <taxon>Chromadorea</taxon>
        <taxon>Rhabditida</taxon>
        <taxon>Tylenchina</taxon>
        <taxon>Tylenchomorpha</taxon>
        <taxon>Sphaerularioidea</taxon>
        <taxon>Anguinidae</taxon>
        <taxon>Anguininae</taxon>
        <taxon>Ditylenchus</taxon>
    </lineage>
</organism>
<reference evidence="2" key="1">
    <citation type="submission" date="2022-11" db="UniProtKB">
        <authorList>
            <consortium name="WormBaseParasite"/>
        </authorList>
    </citation>
    <scope>IDENTIFICATION</scope>
</reference>
<proteinExistence type="predicted"/>
<keyword evidence="1" id="KW-1185">Reference proteome</keyword>
<evidence type="ECO:0000313" key="1">
    <source>
        <dbReference type="Proteomes" id="UP000887574"/>
    </source>
</evidence>
<evidence type="ECO:0000313" key="2">
    <source>
        <dbReference type="WBParaSite" id="jg17777"/>
    </source>
</evidence>
<name>A0A915DA78_9BILA</name>
<protein>
    <submittedName>
        <fullName evidence="2">Uncharacterized protein</fullName>
    </submittedName>
</protein>
<dbReference type="WBParaSite" id="jg17777">
    <property type="protein sequence ID" value="jg17777"/>
    <property type="gene ID" value="jg17777"/>
</dbReference>
<dbReference type="AlphaFoldDB" id="A0A915DA78"/>
<accession>A0A915DA78</accession>